<feature type="domain" description="YCII-related" evidence="2">
    <location>
        <begin position="9"/>
        <end position="80"/>
    </location>
</feature>
<dbReference type="Proteomes" id="UP000029488">
    <property type="component" value="Chromosome"/>
</dbReference>
<accession>A0A089RTS1</accession>
<sequence length="90" mass="10827">MFLLEIKLKKEQMTDDRLNNHRQWFKKYFELGKFKIVGPFKDIENAGVILAQTENREEMEKIIFEDAFYPDGAKYELHEFDPKLIAEDIK</sequence>
<reference evidence="4 6" key="2">
    <citation type="submission" date="2017-04" db="EMBL/GenBank/DDBJ databases">
        <title>Complete genome sequence of Lactobacillus salivarius ZLS006, a probiotic strain isolated from healthy piglet.</title>
        <authorList>
            <person name="Zhang D."/>
        </authorList>
    </citation>
    <scope>NUCLEOTIDE SEQUENCE [LARGE SCALE GENOMIC DNA]</scope>
    <source>
        <strain evidence="4 6">ZLS006</strain>
    </source>
</reference>
<name>A0A089RTS1_9LACO</name>
<comment type="similarity">
    <text evidence="1">Belongs to the YciI family.</text>
</comment>
<dbReference type="AlphaFoldDB" id="A0A089RTS1"/>
<dbReference type="KEGG" id="lsj:LSJ_0295"/>
<dbReference type="PANTHER" id="PTHR37828:SF1">
    <property type="entry name" value="YCII-RELATED DOMAIN-CONTAINING PROTEIN"/>
    <property type="match status" value="1"/>
</dbReference>
<organism evidence="3 5">
    <name type="scientific">Ligilactobacillus salivarius</name>
    <dbReference type="NCBI Taxonomy" id="1624"/>
    <lineage>
        <taxon>Bacteria</taxon>
        <taxon>Bacillati</taxon>
        <taxon>Bacillota</taxon>
        <taxon>Bacilli</taxon>
        <taxon>Lactobacillales</taxon>
        <taxon>Lactobacillaceae</taxon>
        <taxon>Ligilactobacillus</taxon>
    </lineage>
</organism>
<evidence type="ECO:0000313" key="6">
    <source>
        <dbReference type="Proteomes" id="UP000195378"/>
    </source>
</evidence>
<gene>
    <name evidence="4" type="ORF">B7R82_07830</name>
    <name evidence="3" type="ORF">LSJ_0295</name>
</gene>
<dbReference type="SUPFAM" id="SSF54909">
    <property type="entry name" value="Dimeric alpha+beta barrel"/>
    <property type="match status" value="1"/>
</dbReference>
<protein>
    <recommendedName>
        <fullName evidence="2">YCII-related domain-containing protein</fullName>
    </recommendedName>
</protein>
<evidence type="ECO:0000256" key="1">
    <source>
        <dbReference type="ARBA" id="ARBA00007689"/>
    </source>
</evidence>
<dbReference type="EMBL" id="CP007646">
    <property type="protein sequence ID" value="AIR10037.1"/>
    <property type="molecule type" value="Genomic_DNA"/>
</dbReference>
<proteinExistence type="inferred from homology"/>
<dbReference type="Pfam" id="PF03795">
    <property type="entry name" value="YCII"/>
    <property type="match status" value="1"/>
</dbReference>
<dbReference type="InterPro" id="IPR005545">
    <property type="entry name" value="YCII"/>
</dbReference>
<dbReference type="EMBL" id="CP020858">
    <property type="protein sequence ID" value="ARU19871.1"/>
    <property type="molecule type" value="Genomic_DNA"/>
</dbReference>
<evidence type="ECO:0000313" key="3">
    <source>
        <dbReference type="EMBL" id="AIR10037.1"/>
    </source>
</evidence>
<evidence type="ECO:0000259" key="2">
    <source>
        <dbReference type="Pfam" id="PF03795"/>
    </source>
</evidence>
<dbReference type="RefSeq" id="WP_034982715.1">
    <property type="nucleotide sequence ID" value="NZ_CP007646.1"/>
</dbReference>
<evidence type="ECO:0000313" key="4">
    <source>
        <dbReference type="EMBL" id="ARU19871.1"/>
    </source>
</evidence>
<reference evidence="3 5" key="1">
    <citation type="journal article" date="2014" name="BMC Genomics">
        <title>Unusual genome complexity in Lactobacillus salivarius JCM1046.</title>
        <authorList>
            <person name="Raftis E.J."/>
            <person name="Forde B.M."/>
            <person name="Claesson M.J."/>
            <person name="O'Toole P.W."/>
        </authorList>
    </citation>
    <scope>NUCLEOTIDE SEQUENCE [LARGE SCALE GENOMIC DNA]</scope>
    <source>
        <strain evidence="3 5">JCM1046</strain>
    </source>
</reference>
<evidence type="ECO:0000313" key="5">
    <source>
        <dbReference type="Proteomes" id="UP000029488"/>
    </source>
</evidence>
<dbReference type="Proteomes" id="UP000195378">
    <property type="component" value="Chromosome"/>
</dbReference>
<dbReference type="InterPro" id="IPR011008">
    <property type="entry name" value="Dimeric_a/b-barrel"/>
</dbReference>
<dbReference type="PANTHER" id="PTHR37828">
    <property type="entry name" value="GSR2449 PROTEIN"/>
    <property type="match status" value="1"/>
</dbReference>